<dbReference type="Gene3D" id="1.20.1740.10">
    <property type="entry name" value="Amino acid/polyamine transporter I"/>
    <property type="match status" value="2"/>
</dbReference>
<sequence>MGARSQNEMKKTLNWWDLIWFGIEAVMEAGIFVLTGEAARKLVGPAVVISYLISGVSVLLSVLCYTKFVVELPVAGGSFAYPKVELGDFMAYIAAGNILFEYIVAGASASRHSLCCFFAYVGFDGVATLAEGVIGSIVITIVTYSALAATLCMMQPYSQINADASFTVAFQAAGMNWAKYIVALGALKGMSTVLLANLIGQARYFTHIGRTHMAPPILARINAKTGTPVTATIIMIVANSIVAFFTSLDVLANLLSISTLFIFSLVALALIVRRYYVTGETSATDINKLIGFLTLIIGASIATAGY</sequence>
<dbReference type="Pfam" id="PF00324">
    <property type="entry name" value="AA_permease"/>
    <property type="match status" value="1"/>
</dbReference>
<dbReference type="Gramene" id="PRQ29621">
    <property type="protein sequence ID" value="PRQ29621"/>
    <property type="gene ID" value="RchiOBHm_Chr5g0015791"/>
</dbReference>
<evidence type="ECO:0000256" key="2">
    <source>
        <dbReference type="ARBA" id="ARBA00008572"/>
    </source>
</evidence>
<keyword evidence="4 6" id="KW-1133">Transmembrane helix</keyword>
<feature type="transmembrane region" description="Helical" evidence="6">
    <location>
        <begin position="89"/>
        <end position="105"/>
    </location>
</feature>
<comment type="subcellular location">
    <subcellularLocation>
        <location evidence="1">Membrane</location>
        <topology evidence="1">Multi-pass membrane protein</topology>
    </subcellularLocation>
</comment>
<dbReference type="PANTHER" id="PTHR43243:SF30">
    <property type="entry name" value="CATIONIC AMINO ACID TRANSPORTER 1-LIKE"/>
    <property type="match status" value="1"/>
</dbReference>
<dbReference type="AlphaFoldDB" id="A0A2P6Q611"/>
<feature type="domain" description="Amino acid permease/ SLC12A" evidence="7">
    <location>
        <begin position="129"/>
        <end position="300"/>
    </location>
</feature>
<dbReference type="GO" id="GO:0005313">
    <property type="term" value="F:L-glutamate transmembrane transporter activity"/>
    <property type="evidence" value="ECO:0007669"/>
    <property type="project" value="TreeGrafter"/>
</dbReference>
<feature type="transmembrane region" description="Helical" evidence="6">
    <location>
        <begin position="18"/>
        <end position="36"/>
    </location>
</feature>
<dbReference type="EMBL" id="PDCK01000043">
    <property type="protein sequence ID" value="PRQ29621.1"/>
    <property type="molecule type" value="Genomic_DNA"/>
</dbReference>
<evidence type="ECO:0000256" key="6">
    <source>
        <dbReference type="SAM" id="Phobius"/>
    </source>
</evidence>
<gene>
    <name evidence="8" type="ORF">RchiOBHm_Chr5g0015791</name>
</gene>
<dbReference type="GO" id="GO:0005886">
    <property type="term" value="C:plasma membrane"/>
    <property type="evidence" value="ECO:0007669"/>
    <property type="project" value="TreeGrafter"/>
</dbReference>
<feature type="transmembrane region" description="Helical" evidence="6">
    <location>
        <begin position="180"/>
        <end position="200"/>
    </location>
</feature>
<keyword evidence="5 6" id="KW-0472">Membrane</keyword>
<evidence type="ECO:0000313" key="8">
    <source>
        <dbReference type="EMBL" id="PRQ29621.1"/>
    </source>
</evidence>
<feature type="transmembrane region" description="Helical" evidence="6">
    <location>
        <begin position="289"/>
        <end position="305"/>
    </location>
</feature>
<comment type="caution">
    <text evidence="8">The sequence shown here is derived from an EMBL/GenBank/DDBJ whole genome shotgun (WGS) entry which is preliminary data.</text>
</comment>
<feature type="transmembrane region" description="Helical" evidence="6">
    <location>
        <begin position="229"/>
        <end position="248"/>
    </location>
</feature>
<evidence type="ECO:0000256" key="5">
    <source>
        <dbReference type="ARBA" id="ARBA00023136"/>
    </source>
</evidence>
<reference evidence="8 9" key="1">
    <citation type="journal article" date="2018" name="Nat. Genet.">
        <title>The Rosa genome provides new insights in the design of modern roses.</title>
        <authorList>
            <person name="Bendahmane M."/>
        </authorList>
    </citation>
    <scope>NUCLEOTIDE SEQUENCE [LARGE SCALE GENOMIC DNA]</scope>
    <source>
        <strain evidence="9">cv. Old Blush</strain>
    </source>
</reference>
<accession>A0A2P6Q611</accession>
<feature type="transmembrane region" description="Helical" evidence="6">
    <location>
        <begin position="48"/>
        <end position="69"/>
    </location>
</feature>
<protein>
    <submittedName>
        <fullName evidence="8">Putative amino acid/polyamine transporter I</fullName>
    </submittedName>
</protein>
<evidence type="ECO:0000256" key="4">
    <source>
        <dbReference type="ARBA" id="ARBA00022989"/>
    </source>
</evidence>
<feature type="transmembrane region" description="Helical" evidence="6">
    <location>
        <begin position="254"/>
        <end position="277"/>
    </location>
</feature>
<keyword evidence="9" id="KW-1185">Reference proteome</keyword>
<evidence type="ECO:0000259" key="7">
    <source>
        <dbReference type="Pfam" id="PF00324"/>
    </source>
</evidence>
<dbReference type="Proteomes" id="UP000238479">
    <property type="component" value="Chromosome 5"/>
</dbReference>
<dbReference type="PANTHER" id="PTHR43243">
    <property type="entry name" value="INNER MEMBRANE TRANSPORTER YGJI-RELATED"/>
    <property type="match status" value="1"/>
</dbReference>
<feature type="transmembrane region" description="Helical" evidence="6">
    <location>
        <begin position="117"/>
        <end position="147"/>
    </location>
</feature>
<evidence type="ECO:0000256" key="1">
    <source>
        <dbReference type="ARBA" id="ARBA00004141"/>
    </source>
</evidence>
<evidence type="ECO:0000256" key="3">
    <source>
        <dbReference type="ARBA" id="ARBA00022692"/>
    </source>
</evidence>
<keyword evidence="3 6" id="KW-0812">Transmembrane</keyword>
<dbReference type="GO" id="GO:0015189">
    <property type="term" value="F:L-lysine transmembrane transporter activity"/>
    <property type="evidence" value="ECO:0007669"/>
    <property type="project" value="TreeGrafter"/>
</dbReference>
<evidence type="ECO:0000313" key="9">
    <source>
        <dbReference type="Proteomes" id="UP000238479"/>
    </source>
</evidence>
<comment type="similarity">
    <text evidence="2">Belongs to the amino acid-polyamine-organocation (APC) superfamily. Cationic amino acid transporter (CAT) (TC 2.A.3.3) family.</text>
</comment>
<dbReference type="InterPro" id="IPR004841">
    <property type="entry name" value="AA-permease/SLC12A_dom"/>
</dbReference>
<organism evidence="8 9">
    <name type="scientific">Rosa chinensis</name>
    <name type="common">China rose</name>
    <dbReference type="NCBI Taxonomy" id="74649"/>
    <lineage>
        <taxon>Eukaryota</taxon>
        <taxon>Viridiplantae</taxon>
        <taxon>Streptophyta</taxon>
        <taxon>Embryophyta</taxon>
        <taxon>Tracheophyta</taxon>
        <taxon>Spermatophyta</taxon>
        <taxon>Magnoliopsida</taxon>
        <taxon>eudicotyledons</taxon>
        <taxon>Gunneridae</taxon>
        <taxon>Pentapetalae</taxon>
        <taxon>rosids</taxon>
        <taxon>fabids</taxon>
        <taxon>Rosales</taxon>
        <taxon>Rosaceae</taxon>
        <taxon>Rosoideae</taxon>
        <taxon>Rosoideae incertae sedis</taxon>
        <taxon>Rosa</taxon>
    </lineage>
</organism>
<name>A0A2P6Q611_ROSCH</name>
<proteinExistence type="inferred from homology"/>